<dbReference type="KEGG" id="lum:CNR27_03915"/>
<dbReference type="AlphaFoldDB" id="A0A290XCM1"/>
<proteinExistence type="predicted"/>
<protein>
    <recommendedName>
        <fullName evidence="2">Alginate export domain-containing protein</fullName>
    </recommendedName>
</protein>
<dbReference type="Proteomes" id="UP000218968">
    <property type="component" value="Chromosome"/>
</dbReference>
<evidence type="ECO:0000313" key="4">
    <source>
        <dbReference type="Proteomes" id="UP000218968"/>
    </source>
</evidence>
<evidence type="ECO:0000256" key="1">
    <source>
        <dbReference type="SAM" id="SignalP"/>
    </source>
</evidence>
<dbReference type="OrthoDB" id="311329at2"/>
<organism evidence="3 4">
    <name type="scientific">Luteimonas chenhongjianii</name>
    <dbReference type="NCBI Taxonomy" id="2006110"/>
    <lineage>
        <taxon>Bacteria</taxon>
        <taxon>Pseudomonadati</taxon>
        <taxon>Pseudomonadota</taxon>
        <taxon>Gammaproteobacteria</taxon>
        <taxon>Lysobacterales</taxon>
        <taxon>Lysobacteraceae</taxon>
        <taxon>Luteimonas</taxon>
    </lineage>
</organism>
<accession>A0A290XCM1</accession>
<reference evidence="4" key="1">
    <citation type="submission" date="2017-09" db="EMBL/GenBank/DDBJ databases">
        <title>Luteimonas liuhanmingii sp.nov., isolated from the intestinal contents of Tibetan Plateau Pika in Yushu, Qinghai Province, China.</title>
        <authorList>
            <person name="Gui Z."/>
        </authorList>
    </citation>
    <scope>NUCLEOTIDE SEQUENCE [LARGE SCALE GENOMIC DNA]</scope>
    <source>
        <strain evidence="4">100111</strain>
    </source>
</reference>
<keyword evidence="1" id="KW-0732">Signal</keyword>
<sequence>MGTHRTLAKSAACVGLLACMFTAYAQDASGNTAQTDSRTVLWRTDNTTVNWHAEGGLNLVAEYNLFWDLSRVYDPQANFGPDTHWLEGYFKPGLSFVHESGNLDVYGMASVVGSFTRGTDAFDATNKGATTIESGYIGLRTQGADPTWDVSVGPRELLLGDGMLIATGGESGFERGALKFGPRKAWRHAAIARFKTGPGHLTAFRIAPNELKSNDGHNRLAGLDWRWDGKPGNFAGASYIHVLKSTSPYIQAAPEGIGPSTIIPGGRHGTKALNLYFQLTPTTGHLRNWLLSADLAVERNHRIDLRAWGGRVRVGYTFHDVHWTPSLTWTYQTFSGDNPNTRALERFDPLYYEGSPGNWASGSKSSMVFINTNVRSNELALAVNPTQRDSLTVRLARLDANQLNSPLQFGQATRLERLGSRLAVVNGVPYTHLSDDLLLEYVRIINPHVFLTLGVSVSRPGKGVRALSQGQKTPDWHDAFATLFFTY</sequence>
<dbReference type="Pfam" id="PF13372">
    <property type="entry name" value="Alginate_exp"/>
    <property type="match status" value="1"/>
</dbReference>
<feature type="domain" description="Alginate export" evidence="2">
    <location>
        <begin position="197"/>
        <end position="466"/>
    </location>
</feature>
<evidence type="ECO:0000313" key="3">
    <source>
        <dbReference type="EMBL" id="ATD66696.1"/>
    </source>
</evidence>
<dbReference type="InterPro" id="IPR025388">
    <property type="entry name" value="Alginate_export_dom"/>
</dbReference>
<dbReference type="EMBL" id="CP023406">
    <property type="protein sequence ID" value="ATD66696.1"/>
    <property type="molecule type" value="Genomic_DNA"/>
</dbReference>
<keyword evidence="4" id="KW-1185">Reference proteome</keyword>
<feature type="chain" id="PRO_5012335259" description="Alginate export domain-containing protein" evidence="1">
    <location>
        <begin position="26"/>
        <end position="487"/>
    </location>
</feature>
<name>A0A290XCM1_9GAMM</name>
<evidence type="ECO:0000259" key="2">
    <source>
        <dbReference type="Pfam" id="PF13372"/>
    </source>
</evidence>
<feature type="signal peptide" evidence="1">
    <location>
        <begin position="1"/>
        <end position="25"/>
    </location>
</feature>
<gene>
    <name evidence="3" type="ORF">CNR27_03915</name>
</gene>
<dbReference type="RefSeq" id="WP_096297023.1">
    <property type="nucleotide sequence ID" value="NZ_CP023406.1"/>
</dbReference>